<feature type="domain" description="Glycosyl transferase family 1" evidence="1">
    <location>
        <begin position="129"/>
        <end position="294"/>
    </location>
</feature>
<dbReference type="PANTHER" id="PTHR12526:SF630">
    <property type="entry name" value="GLYCOSYLTRANSFERASE"/>
    <property type="match status" value="1"/>
</dbReference>
<proteinExistence type="predicted"/>
<dbReference type="PATRIC" id="fig|1619111.3.peg.67"/>
<feature type="non-terminal residue" evidence="2">
    <location>
        <position position="1"/>
    </location>
</feature>
<dbReference type="PANTHER" id="PTHR12526">
    <property type="entry name" value="GLYCOSYLTRANSFERASE"/>
    <property type="match status" value="1"/>
</dbReference>
<protein>
    <submittedName>
        <fullName evidence="2">Glycosyl transferase group 1</fullName>
    </submittedName>
</protein>
<sequence>HAGALVRSFGLAPRVWQFAKAVGYAKLFTEYGPNHIHAHFLSEPSTLVMIAANILNVPYSISAHARDVFVDGELVAKKVESAKFIAVCNKKALDGVAVEIGGLRPNVVLVHHGIDTAQTYFAGDVGQKASPPMVFVGSRLVEKKGIEYAIEAAKLLKDKGLAFELHIVGPGPLYQKLADTIKSLGVGDVVFIHGEGKGLPHAQVREFFKKAAIFVHSSVESVDGDTDGIPNFVAEAALAKLPIVTTHVGSITELIDDTSGILVEQKDSAALANAIETLLGNANLRNRLGDVAYQKAVELFDLEKNVGELEKLFLS</sequence>
<comment type="caution">
    <text evidence="2">The sequence shown here is derived from an EMBL/GenBank/DDBJ whole genome shotgun (WGS) entry which is preliminary data.</text>
</comment>
<name>A0A0G1QWT6_UNCKA</name>
<organism evidence="2 3">
    <name type="scientific">candidate division WWE3 bacterium GW2011_GWA2_46_9</name>
    <dbReference type="NCBI Taxonomy" id="1619111"/>
    <lineage>
        <taxon>Bacteria</taxon>
        <taxon>Katanobacteria</taxon>
    </lineage>
</organism>
<dbReference type="GO" id="GO:0016757">
    <property type="term" value="F:glycosyltransferase activity"/>
    <property type="evidence" value="ECO:0007669"/>
    <property type="project" value="InterPro"/>
</dbReference>
<dbReference type="InterPro" id="IPR001296">
    <property type="entry name" value="Glyco_trans_1"/>
</dbReference>
<accession>A0A0G1QWT6</accession>
<evidence type="ECO:0000313" key="2">
    <source>
        <dbReference type="EMBL" id="KKU49377.1"/>
    </source>
</evidence>
<dbReference type="SUPFAM" id="SSF53756">
    <property type="entry name" value="UDP-Glycosyltransferase/glycogen phosphorylase"/>
    <property type="match status" value="1"/>
</dbReference>
<dbReference type="Gene3D" id="3.40.50.2000">
    <property type="entry name" value="Glycogen Phosphorylase B"/>
    <property type="match status" value="2"/>
</dbReference>
<dbReference type="AlphaFoldDB" id="A0A0G1QWT6"/>
<dbReference type="Pfam" id="PF00534">
    <property type="entry name" value="Glycos_transf_1"/>
    <property type="match status" value="1"/>
</dbReference>
<keyword evidence="2" id="KW-0808">Transferase</keyword>
<evidence type="ECO:0000313" key="3">
    <source>
        <dbReference type="Proteomes" id="UP000033946"/>
    </source>
</evidence>
<dbReference type="EMBL" id="LCNE01000003">
    <property type="protein sequence ID" value="KKU49377.1"/>
    <property type="molecule type" value="Genomic_DNA"/>
</dbReference>
<reference evidence="2 3" key="1">
    <citation type="journal article" date="2015" name="Nature">
        <title>rRNA introns, odd ribosomes, and small enigmatic genomes across a large radiation of phyla.</title>
        <authorList>
            <person name="Brown C.T."/>
            <person name="Hug L.A."/>
            <person name="Thomas B.C."/>
            <person name="Sharon I."/>
            <person name="Castelle C.J."/>
            <person name="Singh A."/>
            <person name="Wilkins M.J."/>
            <person name="Williams K.H."/>
            <person name="Banfield J.F."/>
        </authorList>
    </citation>
    <scope>NUCLEOTIDE SEQUENCE [LARGE SCALE GENOMIC DNA]</scope>
</reference>
<dbReference type="Proteomes" id="UP000033946">
    <property type="component" value="Unassembled WGS sequence"/>
</dbReference>
<gene>
    <name evidence="2" type="ORF">UX69_C0003G0029</name>
</gene>
<evidence type="ECO:0000259" key="1">
    <source>
        <dbReference type="Pfam" id="PF00534"/>
    </source>
</evidence>